<dbReference type="Proteomes" id="UP000749646">
    <property type="component" value="Unassembled WGS sequence"/>
</dbReference>
<organism evidence="2 3">
    <name type="scientific">Modicella reniformis</name>
    <dbReference type="NCBI Taxonomy" id="1440133"/>
    <lineage>
        <taxon>Eukaryota</taxon>
        <taxon>Fungi</taxon>
        <taxon>Fungi incertae sedis</taxon>
        <taxon>Mucoromycota</taxon>
        <taxon>Mortierellomycotina</taxon>
        <taxon>Mortierellomycetes</taxon>
        <taxon>Mortierellales</taxon>
        <taxon>Mortierellaceae</taxon>
        <taxon>Modicella</taxon>
    </lineage>
</organism>
<dbReference type="OrthoDB" id="2423261at2759"/>
<feature type="region of interest" description="Disordered" evidence="1">
    <location>
        <begin position="312"/>
        <end position="343"/>
    </location>
</feature>
<evidence type="ECO:0000313" key="2">
    <source>
        <dbReference type="EMBL" id="KAF9935890.1"/>
    </source>
</evidence>
<comment type="caution">
    <text evidence="2">The sequence shown here is derived from an EMBL/GenBank/DDBJ whole genome shotgun (WGS) entry which is preliminary data.</text>
</comment>
<name>A0A9P6IL56_9FUNG</name>
<feature type="compositionally biased region" description="Low complexity" evidence="1">
    <location>
        <begin position="36"/>
        <end position="48"/>
    </location>
</feature>
<dbReference type="AlphaFoldDB" id="A0A9P6IL56"/>
<feature type="compositionally biased region" description="Basic and acidic residues" evidence="1">
    <location>
        <begin position="127"/>
        <end position="142"/>
    </location>
</feature>
<accession>A0A9P6IL56</accession>
<feature type="compositionally biased region" description="Polar residues" evidence="1">
    <location>
        <begin position="64"/>
        <end position="86"/>
    </location>
</feature>
<reference evidence="2" key="1">
    <citation type="journal article" date="2020" name="Fungal Divers.">
        <title>Resolving the Mortierellaceae phylogeny through synthesis of multi-gene phylogenetics and phylogenomics.</title>
        <authorList>
            <person name="Vandepol N."/>
            <person name="Liber J."/>
            <person name="Desiro A."/>
            <person name="Na H."/>
            <person name="Kennedy M."/>
            <person name="Barry K."/>
            <person name="Grigoriev I.V."/>
            <person name="Miller A.N."/>
            <person name="O'Donnell K."/>
            <person name="Stajich J.E."/>
            <person name="Bonito G."/>
        </authorList>
    </citation>
    <scope>NUCLEOTIDE SEQUENCE</scope>
    <source>
        <strain evidence="2">MES-2147</strain>
    </source>
</reference>
<proteinExistence type="predicted"/>
<gene>
    <name evidence="2" type="ORF">BGZ65_002918</name>
</gene>
<sequence length="642" mass="71836">MSDRSLGSSGAVNTSFFGSSESKTNDHSRTDIVDISTTRTTSSPTQPLRLRRKDLPPLSLQLPWRTNDNDSTIEQQQGHSNSTSRTKAFEKAFGFERSSRKSPRDTESASIVGLDKQQIRGLNNGRESVKASKVRDPKKHTADPPSSSTLINTGIQRSKPSLRKKVLQAVKQTLQGVWPRDMVENKEVKCRWVYNHEAEKSLDSPFFNVQYGVRFHEIVPKPPPQFPYPPQIMYSSPYGCSLVPASRPQGSCGESSVATREEARLRERTNRKALVKLKARGQFRRRTNIKLDNVEGRQSTEAVEVARIRRMYSQKKSSSSTSNDDEKKCDSGADKRKEERTEETLLKKVNRQARSGMVEWSLVNVEPSDAIVNLTLKDTVVTTVGEPAVVKCPLTLGQARFSRRSQRKTMSTRIHKRPTRQDHVVEAQSTTGSSIDTDFASGCSLEKAKKTIPALVITIYSSMSEDWNRPLYYARSKSRRYPVSLQTKIREPPLHANLRVLIKSELVSTMVTDSQLSCVACHVKARGIRNLDGSIIHPVRGDELHEIGYRVVLEEIKNGSGAEQDINAVSAFGSECKTAKPTGKDALGFIEYDNNNNNNNHNRTRADDLVVNTSAQKHILDVNDISLLVASLCMDPYHMLVV</sequence>
<protein>
    <submittedName>
        <fullName evidence="2">Uncharacterized protein</fullName>
    </submittedName>
</protein>
<feature type="compositionally biased region" description="Polar residues" evidence="1">
    <location>
        <begin position="144"/>
        <end position="158"/>
    </location>
</feature>
<evidence type="ECO:0000256" key="1">
    <source>
        <dbReference type="SAM" id="MobiDB-lite"/>
    </source>
</evidence>
<feature type="compositionally biased region" description="Polar residues" evidence="1">
    <location>
        <begin position="1"/>
        <end position="22"/>
    </location>
</feature>
<feature type="region of interest" description="Disordered" evidence="1">
    <location>
        <begin position="401"/>
        <end position="429"/>
    </location>
</feature>
<feature type="compositionally biased region" description="Basic and acidic residues" evidence="1">
    <location>
        <begin position="324"/>
        <end position="343"/>
    </location>
</feature>
<feature type="compositionally biased region" description="Basic and acidic residues" evidence="1">
    <location>
        <begin position="87"/>
        <end position="107"/>
    </location>
</feature>
<keyword evidence="3" id="KW-1185">Reference proteome</keyword>
<dbReference type="EMBL" id="JAAAHW010009827">
    <property type="protein sequence ID" value="KAF9935890.1"/>
    <property type="molecule type" value="Genomic_DNA"/>
</dbReference>
<evidence type="ECO:0000313" key="3">
    <source>
        <dbReference type="Proteomes" id="UP000749646"/>
    </source>
</evidence>
<feature type="region of interest" description="Disordered" evidence="1">
    <location>
        <begin position="1"/>
        <end position="158"/>
    </location>
</feature>
<feature type="compositionally biased region" description="Basic and acidic residues" evidence="1">
    <location>
        <begin position="23"/>
        <end position="32"/>
    </location>
</feature>